<accession>K0PRI9</accession>
<evidence type="ECO:0000256" key="2">
    <source>
        <dbReference type="ARBA" id="ARBA00022679"/>
    </source>
</evidence>
<protein>
    <submittedName>
        <fullName evidence="3">Glycosyl transferase, WecB/TagA/CpsF family</fullName>
    </submittedName>
</protein>
<sequence length="265" mass="29132">MPILDSPLARNVPVGRRNRHYFLGAPFDNIGQDAAVRLVTDSDGSTKFRYIVTPNVDHVVRLSGNRKLAPYYDEAWMSLCDSKPISTLSRAVSLGLPLVTGSDLTARLFKTVIKDGDLITLIAANAQIVRDLESAYPGIRFRSMVPPSGVLHHPSALQACVDFAAAEKARFVFIAIGAPQSEKIAHALSQRPDACGIGLCIGASLEFLVGAQKRAPLWMRHVGMEWAHRLASDPKRLWRRYAFAVAPLAQLFVKELVSRARKHPS</sequence>
<dbReference type="EMBL" id="CANI01000043">
    <property type="protein sequence ID" value="CCM79301.1"/>
    <property type="molecule type" value="Genomic_DNA"/>
</dbReference>
<gene>
    <name evidence="3" type="ORF">BN77_p10558</name>
</gene>
<dbReference type="Pfam" id="PF03808">
    <property type="entry name" value="Glyco_tran_WecG"/>
    <property type="match status" value="1"/>
</dbReference>
<comment type="caution">
    <text evidence="3">The sequence shown here is derived from an EMBL/GenBank/DDBJ whole genome shotgun (WGS) entry which is preliminary data.</text>
</comment>
<evidence type="ECO:0000256" key="1">
    <source>
        <dbReference type="ARBA" id="ARBA00022676"/>
    </source>
</evidence>
<proteinExistence type="predicted"/>
<dbReference type="HOGENOM" id="CLU_063203_0_1_5"/>
<dbReference type="Proteomes" id="UP000009319">
    <property type="component" value="Unassembled WGS sequence"/>
</dbReference>
<keyword evidence="2 3" id="KW-0808">Transferase</keyword>
<dbReference type="PANTHER" id="PTHR34136:SF1">
    <property type="entry name" value="UDP-N-ACETYL-D-MANNOSAMINURONIC ACID TRANSFERASE"/>
    <property type="match status" value="1"/>
</dbReference>
<dbReference type="GO" id="GO:0016758">
    <property type="term" value="F:hexosyltransferase activity"/>
    <property type="evidence" value="ECO:0007669"/>
    <property type="project" value="TreeGrafter"/>
</dbReference>
<dbReference type="NCBIfam" id="TIGR00696">
    <property type="entry name" value="wecG_tagA_cpsF"/>
    <property type="match status" value="1"/>
</dbReference>
<reference evidence="3 4" key="1">
    <citation type="journal article" date="2013" name="Genome Announc.">
        <title>Draft Genome Sequence of Rhizobium mesoamericanum STM3625, a Nitrogen-Fixing Symbiont of Mimosa pudica Isolated in French Guiana (South America).</title>
        <authorList>
            <person name="Moulin L."/>
            <person name="Mornico D."/>
            <person name="Melkonian R."/>
            <person name="Klonowska A."/>
        </authorList>
    </citation>
    <scope>NUCLEOTIDE SEQUENCE [LARGE SCALE GENOMIC DNA]</scope>
    <source>
        <strain evidence="3 4">STM3625</strain>
    </source>
</reference>
<name>K0PRI9_9HYPH</name>
<dbReference type="PANTHER" id="PTHR34136">
    <property type="match status" value="1"/>
</dbReference>
<dbReference type="STRING" id="1211777.BN77_p10558"/>
<evidence type="ECO:0000313" key="3">
    <source>
        <dbReference type="EMBL" id="CCM79301.1"/>
    </source>
</evidence>
<dbReference type="CDD" id="cd06533">
    <property type="entry name" value="Glyco_transf_WecG_TagA"/>
    <property type="match status" value="1"/>
</dbReference>
<dbReference type="RefSeq" id="WP_007536459.1">
    <property type="nucleotide sequence ID" value="NZ_HF536773.1"/>
</dbReference>
<dbReference type="eggNOG" id="COG1922">
    <property type="taxonomic scope" value="Bacteria"/>
</dbReference>
<dbReference type="InterPro" id="IPR004629">
    <property type="entry name" value="WecG_TagA_CpsF"/>
</dbReference>
<dbReference type="AlphaFoldDB" id="K0PRI9"/>
<keyword evidence="4" id="KW-1185">Reference proteome</keyword>
<keyword evidence="1" id="KW-0328">Glycosyltransferase</keyword>
<evidence type="ECO:0000313" key="4">
    <source>
        <dbReference type="Proteomes" id="UP000009319"/>
    </source>
</evidence>
<organism evidence="3 4">
    <name type="scientific">Rhizobium mesoamericanum STM3625</name>
    <dbReference type="NCBI Taxonomy" id="1211777"/>
    <lineage>
        <taxon>Bacteria</taxon>
        <taxon>Pseudomonadati</taxon>
        <taxon>Pseudomonadota</taxon>
        <taxon>Alphaproteobacteria</taxon>
        <taxon>Hyphomicrobiales</taxon>
        <taxon>Rhizobiaceae</taxon>
        <taxon>Rhizobium/Agrobacterium group</taxon>
        <taxon>Rhizobium</taxon>
    </lineage>
</organism>